<dbReference type="Proteomes" id="UP000245626">
    <property type="component" value="Unassembled WGS sequence"/>
</dbReference>
<evidence type="ECO:0000313" key="1">
    <source>
        <dbReference type="EMBL" id="PWN47098.1"/>
    </source>
</evidence>
<gene>
    <name evidence="1" type="ORF">IE53DRAFT_335982</name>
</gene>
<evidence type="ECO:0000313" key="2">
    <source>
        <dbReference type="Proteomes" id="UP000245626"/>
    </source>
</evidence>
<proteinExistence type="predicted"/>
<sequence>MAGKSKARVVIARLLSTAGTGYMYTTRRTRVADKLTMMKYDPKVRKHVLFKETKGSK</sequence>
<protein>
    <submittedName>
        <fullName evidence="1">50s ribosomal protein L33</fullName>
    </submittedName>
</protein>
<keyword evidence="1" id="KW-0687">Ribonucleoprotein</keyword>
<reference evidence="1 2" key="1">
    <citation type="journal article" date="2018" name="Mol. Biol. Evol.">
        <title>Broad Genomic Sampling Reveals a Smut Pathogenic Ancestry of the Fungal Clade Ustilaginomycotina.</title>
        <authorList>
            <person name="Kijpornyongpan T."/>
            <person name="Mondo S.J."/>
            <person name="Barry K."/>
            <person name="Sandor L."/>
            <person name="Lee J."/>
            <person name="Lipzen A."/>
            <person name="Pangilinan J."/>
            <person name="LaButti K."/>
            <person name="Hainaut M."/>
            <person name="Henrissat B."/>
            <person name="Grigoriev I.V."/>
            <person name="Spatafora J.W."/>
            <person name="Aime M.C."/>
        </authorList>
    </citation>
    <scope>NUCLEOTIDE SEQUENCE [LARGE SCALE GENOMIC DNA]</scope>
    <source>
        <strain evidence="1 2">SA 807</strain>
    </source>
</reference>
<name>A0ACD0NMR5_9BASI</name>
<keyword evidence="2" id="KW-1185">Reference proteome</keyword>
<organism evidence="1 2">
    <name type="scientific">Violaceomyces palustris</name>
    <dbReference type="NCBI Taxonomy" id="1673888"/>
    <lineage>
        <taxon>Eukaryota</taxon>
        <taxon>Fungi</taxon>
        <taxon>Dikarya</taxon>
        <taxon>Basidiomycota</taxon>
        <taxon>Ustilaginomycotina</taxon>
        <taxon>Ustilaginomycetes</taxon>
        <taxon>Violaceomycetales</taxon>
        <taxon>Violaceomycetaceae</taxon>
        <taxon>Violaceomyces</taxon>
    </lineage>
</organism>
<keyword evidence="1" id="KW-0689">Ribosomal protein</keyword>
<dbReference type="EMBL" id="KZ820547">
    <property type="protein sequence ID" value="PWN47098.1"/>
    <property type="molecule type" value="Genomic_DNA"/>
</dbReference>
<accession>A0ACD0NMR5</accession>